<dbReference type="PANTHER" id="PTHR36571:SF1">
    <property type="entry name" value="PROTEIN YGIW"/>
    <property type="match status" value="1"/>
</dbReference>
<evidence type="ECO:0000256" key="1">
    <source>
        <dbReference type="ARBA" id="ARBA00022729"/>
    </source>
</evidence>
<feature type="region of interest" description="Disordered" evidence="2">
    <location>
        <begin position="33"/>
        <end position="57"/>
    </location>
</feature>
<dbReference type="InterPro" id="IPR036700">
    <property type="entry name" value="BOBF_sf"/>
</dbReference>
<dbReference type="Gene3D" id="2.40.50.200">
    <property type="entry name" value="Bacterial OB-fold"/>
    <property type="match status" value="1"/>
</dbReference>
<dbReference type="SUPFAM" id="SSF101756">
    <property type="entry name" value="Hypothetical protein YgiW"/>
    <property type="match status" value="1"/>
</dbReference>
<dbReference type="Proteomes" id="UP000014400">
    <property type="component" value="Unassembled WGS sequence"/>
</dbReference>
<gene>
    <name evidence="4" type="ORF">HMPREF1476_01561</name>
</gene>
<dbReference type="STRING" id="1203554.HMPREF1476_01561"/>
<dbReference type="PANTHER" id="PTHR36571">
    <property type="entry name" value="PROTEIN YGIW"/>
    <property type="match status" value="1"/>
</dbReference>
<dbReference type="eggNOG" id="COG3111">
    <property type="taxonomic scope" value="Bacteria"/>
</dbReference>
<dbReference type="HOGENOM" id="CLU_118907_1_0_4"/>
<name>S3BWR1_9BURK</name>
<feature type="signal peptide" evidence="3">
    <location>
        <begin position="1"/>
        <end position="22"/>
    </location>
</feature>
<keyword evidence="5" id="KW-1185">Reference proteome</keyword>
<dbReference type="EMBL" id="ATCF01000022">
    <property type="protein sequence ID" value="EPD98522.1"/>
    <property type="molecule type" value="Genomic_DNA"/>
</dbReference>
<accession>S3BWR1</accession>
<keyword evidence="1 3" id="KW-0732">Signal</keyword>
<dbReference type="Pfam" id="PF04076">
    <property type="entry name" value="BOF"/>
    <property type="match status" value="1"/>
</dbReference>
<proteinExistence type="predicted"/>
<dbReference type="NCBIfam" id="NF033674">
    <property type="entry name" value="stress_OB_fold"/>
    <property type="match status" value="1"/>
</dbReference>
<dbReference type="InterPro" id="IPR005220">
    <property type="entry name" value="CarO-like"/>
</dbReference>
<organism evidence="4 5">
    <name type="scientific">Sutterella wadsworthensis HGA0223</name>
    <dbReference type="NCBI Taxonomy" id="1203554"/>
    <lineage>
        <taxon>Bacteria</taxon>
        <taxon>Pseudomonadati</taxon>
        <taxon>Pseudomonadota</taxon>
        <taxon>Betaproteobacteria</taxon>
        <taxon>Burkholderiales</taxon>
        <taxon>Sutterellaceae</taxon>
        <taxon>Sutterella</taxon>
    </lineage>
</organism>
<feature type="chain" id="PRO_5004506598" evidence="3">
    <location>
        <begin position="23"/>
        <end position="137"/>
    </location>
</feature>
<evidence type="ECO:0000256" key="2">
    <source>
        <dbReference type="SAM" id="MobiDB-lite"/>
    </source>
</evidence>
<dbReference type="AlphaFoldDB" id="S3BWR1"/>
<comment type="caution">
    <text evidence="4">The sequence shown here is derived from an EMBL/GenBank/DDBJ whole genome shotgun (WGS) entry which is preliminary data.</text>
</comment>
<sequence length="137" mass="14799">MNIRTALFALALAAALPFAAQAASGAAPQGFDAPAAAQASQDKAPQGFGPTTPTTVENVIKNGADDEYVILRGRFTSHIKSDKYEFQDEAGGVITAELDHDRNWSMVHRGKLMEIRAKVDRDWNSTKLDVKSAKPLE</sequence>
<reference evidence="4 5" key="1">
    <citation type="submission" date="2013-04" db="EMBL/GenBank/DDBJ databases">
        <title>The Genome Sequence of Sutterella wadsworthensis HGA0223.</title>
        <authorList>
            <consortium name="The Broad Institute Genomics Platform"/>
            <person name="Earl A."/>
            <person name="Ward D."/>
            <person name="Feldgarden M."/>
            <person name="Gevers D."/>
            <person name="Schmidt T.M."/>
            <person name="Dover J."/>
            <person name="Dai D."/>
            <person name="Walker B."/>
            <person name="Young S."/>
            <person name="Zeng Q."/>
            <person name="Gargeya S."/>
            <person name="Fitzgerald M."/>
            <person name="Haas B."/>
            <person name="Abouelleil A."/>
            <person name="Allen A.W."/>
            <person name="Alvarado L."/>
            <person name="Arachchi H.M."/>
            <person name="Berlin A.M."/>
            <person name="Chapman S.B."/>
            <person name="Gainer-Dewar J."/>
            <person name="Goldberg J."/>
            <person name="Griggs A."/>
            <person name="Gujja S."/>
            <person name="Hansen M."/>
            <person name="Howarth C."/>
            <person name="Imamovic A."/>
            <person name="Ireland A."/>
            <person name="Larimer J."/>
            <person name="McCowan C."/>
            <person name="Murphy C."/>
            <person name="Pearson M."/>
            <person name="Poon T.W."/>
            <person name="Priest M."/>
            <person name="Roberts A."/>
            <person name="Saif S."/>
            <person name="Shea T."/>
            <person name="Sisk P."/>
            <person name="Sykes S."/>
            <person name="Wortman J."/>
            <person name="Nusbaum C."/>
            <person name="Birren B."/>
        </authorList>
    </citation>
    <scope>NUCLEOTIDE SEQUENCE [LARGE SCALE GENOMIC DNA]</scope>
    <source>
        <strain evidence="4 5">HGA0223</strain>
    </source>
</reference>
<protein>
    <submittedName>
        <fullName evidence="4">TIGR00156 family protein</fullName>
    </submittedName>
</protein>
<feature type="compositionally biased region" description="Low complexity" evidence="2">
    <location>
        <begin position="33"/>
        <end position="46"/>
    </location>
</feature>
<evidence type="ECO:0000313" key="4">
    <source>
        <dbReference type="EMBL" id="EPD98522.1"/>
    </source>
</evidence>
<evidence type="ECO:0000256" key="3">
    <source>
        <dbReference type="SAM" id="SignalP"/>
    </source>
</evidence>
<dbReference type="PATRIC" id="fig|1203554.3.peg.1639"/>
<evidence type="ECO:0000313" key="5">
    <source>
        <dbReference type="Proteomes" id="UP000014400"/>
    </source>
</evidence>
<dbReference type="RefSeq" id="WP_016474756.1">
    <property type="nucleotide sequence ID" value="NZ_KE150480.1"/>
</dbReference>